<name>A0ABR7LPI5_9ACTN</name>
<protein>
    <recommendedName>
        <fullName evidence="5">Lipoprotein</fullName>
    </recommendedName>
</protein>
<feature type="chain" id="PRO_5045360958" description="Lipoprotein" evidence="2">
    <location>
        <begin position="25"/>
        <end position="181"/>
    </location>
</feature>
<comment type="caution">
    <text evidence="3">The sequence shown here is derived from an EMBL/GenBank/DDBJ whole genome shotgun (WGS) entry which is preliminary data.</text>
</comment>
<accession>A0ABR7LPI5</accession>
<keyword evidence="2" id="KW-0732">Signal</keyword>
<gene>
    <name evidence="3" type="ORF">HKK74_13345</name>
</gene>
<evidence type="ECO:0008006" key="5">
    <source>
        <dbReference type="Google" id="ProtNLM"/>
    </source>
</evidence>
<sequence length="181" mass="18918">MRLRTRSVLAALPLVLTLALTACGSDDDGGGVATVDGGKTNGGGADAAASLNPDEMRVKFAECMRKNGVDIPDPEPGKPQMLKFDKNSGVDRATVDKAMKACQQYNSMANAAPGSDPQAEERGRKFAECMRKNGVEKFPDPKPGQRGVQIGPEVGDDPDFQNAQKQCQEILAGGSGAGAKP</sequence>
<dbReference type="EMBL" id="JABVEC010000008">
    <property type="protein sequence ID" value="MBC6466484.1"/>
    <property type="molecule type" value="Genomic_DNA"/>
</dbReference>
<evidence type="ECO:0000313" key="3">
    <source>
        <dbReference type="EMBL" id="MBC6466484.1"/>
    </source>
</evidence>
<dbReference type="PROSITE" id="PS51257">
    <property type="entry name" value="PROKAR_LIPOPROTEIN"/>
    <property type="match status" value="1"/>
</dbReference>
<proteinExistence type="predicted"/>
<feature type="region of interest" description="Disordered" evidence="1">
    <location>
        <begin position="134"/>
        <end position="160"/>
    </location>
</feature>
<evidence type="ECO:0000256" key="1">
    <source>
        <dbReference type="SAM" id="MobiDB-lite"/>
    </source>
</evidence>
<dbReference type="RefSeq" id="WP_187243491.1">
    <property type="nucleotide sequence ID" value="NZ_BAAAOK010000009.1"/>
</dbReference>
<evidence type="ECO:0000256" key="2">
    <source>
        <dbReference type="SAM" id="SignalP"/>
    </source>
</evidence>
<dbReference type="Proteomes" id="UP000805614">
    <property type="component" value="Unassembled WGS sequence"/>
</dbReference>
<feature type="signal peptide" evidence="2">
    <location>
        <begin position="1"/>
        <end position="24"/>
    </location>
</feature>
<keyword evidence="4" id="KW-1185">Reference proteome</keyword>
<evidence type="ECO:0000313" key="4">
    <source>
        <dbReference type="Proteomes" id="UP000805614"/>
    </source>
</evidence>
<reference evidence="3 4" key="1">
    <citation type="submission" date="2020-06" db="EMBL/GenBank/DDBJ databases">
        <title>Actinomadura xiongansis sp. nov., isolated from soil of Baiyangdian.</title>
        <authorList>
            <person name="Zhang X."/>
        </authorList>
    </citation>
    <scope>NUCLEOTIDE SEQUENCE [LARGE SCALE GENOMIC DNA]</scope>
    <source>
        <strain evidence="3 4">HBUM206468</strain>
    </source>
</reference>
<organism evidence="3 4">
    <name type="scientific">Actinomadura alba</name>
    <dbReference type="NCBI Taxonomy" id="406431"/>
    <lineage>
        <taxon>Bacteria</taxon>
        <taxon>Bacillati</taxon>
        <taxon>Actinomycetota</taxon>
        <taxon>Actinomycetes</taxon>
        <taxon>Streptosporangiales</taxon>
        <taxon>Thermomonosporaceae</taxon>
        <taxon>Actinomadura</taxon>
    </lineage>
</organism>